<comment type="subcellular location">
    <subcellularLocation>
        <location evidence="5">Cytoplasm</location>
    </subcellularLocation>
</comment>
<dbReference type="Pfam" id="PF24986">
    <property type="entry name" value="PRC_RimM"/>
    <property type="match status" value="1"/>
</dbReference>
<evidence type="ECO:0000256" key="5">
    <source>
        <dbReference type="HAMAP-Rule" id="MF_00014"/>
    </source>
</evidence>
<evidence type="ECO:0000313" key="8">
    <source>
        <dbReference type="EMBL" id="CAG4883539.1"/>
    </source>
</evidence>
<dbReference type="Proteomes" id="UP000742786">
    <property type="component" value="Unassembled WGS sequence"/>
</dbReference>
<reference evidence="8" key="1">
    <citation type="submission" date="2021-04" db="EMBL/GenBank/DDBJ databases">
        <authorList>
            <person name="Hornung B."/>
        </authorList>
    </citation>
    <scope>NUCLEOTIDE SEQUENCE</scope>
    <source>
        <strain evidence="8">G5G6</strain>
    </source>
</reference>
<dbReference type="HAMAP" id="MF_00014">
    <property type="entry name" value="Ribosome_mat_RimM"/>
    <property type="match status" value="1"/>
</dbReference>
<accession>A0A916N279</accession>
<comment type="caution">
    <text evidence="8">The sequence shown here is derived from an EMBL/GenBank/DDBJ whole genome shotgun (WGS) entry which is preliminary data.</text>
</comment>
<dbReference type="SUPFAM" id="SSF50447">
    <property type="entry name" value="Translation proteins"/>
    <property type="match status" value="1"/>
</dbReference>
<dbReference type="InterPro" id="IPR002676">
    <property type="entry name" value="RimM_N"/>
</dbReference>
<evidence type="ECO:0000256" key="3">
    <source>
        <dbReference type="ARBA" id="ARBA00022552"/>
    </source>
</evidence>
<dbReference type="Gene3D" id="2.40.30.60">
    <property type="entry name" value="RimM"/>
    <property type="match status" value="1"/>
</dbReference>
<dbReference type="EMBL" id="CAJQUM010000001">
    <property type="protein sequence ID" value="CAG4883539.1"/>
    <property type="molecule type" value="Genomic_DNA"/>
</dbReference>
<dbReference type="Gene3D" id="2.30.30.240">
    <property type="entry name" value="PRC-barrel domain"/>
    <property type="match status" value="1"/>
</dbReference>
<dbReference type="Pfam" id="PF01782">
    <property type="entry name" value="RimM"/>
    <property type="match status" value="1"/>
</dbReference>
<dbReference type="InterPro" id="IPR056792">
    <property type="entry name" value="PRC_RimM"/>
</dbReference>
<keyword evidence="9" id="KW-1185">Reference proteome</keyword>
<dbReference type="GO" id="GO:0005840">
    <property type="term" value="C:ribosome"/>
    <property type="evidence" value="ECO:0007669"/>
    <property type="project" value="InterPro"/>
</dbReference>
<evidence type="ECO:0000259" key="6">
    <source>
        <dbReference type="Pfam" id="PF01782"/>
    </source>
</evidence>
<dbReference type="NCBIfam" id="TIGR02273">
    <property type="entry name" value="16S_RimM"/>
    <property type="match status" value="1"/>
</dbReference>
<gene>
    <name evidence="5 8" type="primary">rimM</name>
    <name evidence="8" type="ORF">GTOL_11422</name>
</gene>
<keyword evidence="1 5" id="KW-0963">Cytoplasm</keyword>
<dbReference type="RefSeq" id="WP_220637257.1">
    <property type="nucleotide sequence ID" value="NZ_CAJQUM010000001.1"/>
</dbReference>
<evidence type="ECO:0000256" key="1">
    <source>
        <dbReference type="ARBA" id="ARBA00022490"/>
    </source>
</evidence>
<name>A0A916N279_9PROT</name>
<evidence type="ECO:0000256" key="4">
    <source>
        <dbReference type="ARBA" id="ARBA00023186"/>
    </source>
</evidence>
<dbReference type="GO" id="GO:0005737">
    <property type="term" value="C:cytoplasm"/>
    <property type="evidence" value="ECO:0007669"/>
    <property type="project" value="UniProtKB-SubCell"/>
</dbReference>
<dbReference type="InterPro" id="IPR011033">
    <property type="entry name" value="PRC_barrel-like_sf"/>
</dbReference>
<keyword evidence="3 5" id="KW-0698">rRNA processing</keyword>
<keyword evidence="2 5" id="KW-0690">Ribosome biogenesis</keyword>
<evidence type="ECO:0000256" key="2">
    <source>
        <dbReference type="ARBA" id="ARBA00022517"/>
    </source>
</evidence>
<evidence type="ECO:0000259" key="7">
    <source>
        <dbReference type="Pfam" id="PF24986"/>
    </source>
</evidence>
<dbReference type="InterPro" id="IPR011961">
    <property type="entry name" value="RimM"/>
</dbReference>
<keyword evidence="4 5" id="KW-0143">Chaperone</keyword>
<dbReference type="InterPro" id="IPR009000">
    <property type="entry name" value="Transl_B-barrel_sf"/>
</dbReference>
<dbReference type="GO" id="GO:0043022">
    <property type="term" value="F:ribosome binding"/>
    <property type="evidence" value="ECO:0007669"/>
    <property type="project" value="InterPro"/>
</dbReference>
<dbReference type="PANTHER" id="PTHR33692:SF1">
    <property type="entry name" value="RIBOSOME MATURATION FACTOR RIMM"/>
    <property type="match status" value="1"/>
</dbReference>
<protein>
    <recommendedName>
        <fullName evidence="5">Ribosome maturation factor RimM</fullName>
    </recommendedName>
</protein>
<comment type="similarity">
    <text evidence="5">Belongs to the RimM family.</text>
</comment>
<feature type="domain" description="RimM N-terminal" evidence="6">
    <location>
        <begin position="4"/>
        <end position="88"/>
    </location>
</feature>
<dbReference type="AlphaFoldDB" id="A0A916N279"/>
<dbReference type="InterPro" id="IPR036976">
    <property type="entry name" value="RimM_N_sf"/>
</dbReference>
<comment type="function">
    <text evidence="5">An accessory protein needed during the final step in the assembly of 30S ribosomal subunit, possibly for assembly of the head region. Essential for efficient processing of 16S rRNA. May be needed both before and after RbfA during the maturation of 16S rRNA. It has affinity for free ribosomal 30S subunits but not for 70S ribosomes.</text>
</comment>
<dbReference type="SUPFAM" id="SSF50346">
    <property type="entry name" value="PRC-barrel domain"/>
    <property type="match status" value="1"/>
</dbReference>
<dbReference type="PANTHER" id="PTHR33692">
    <property type="entry name" value="RIBOSOME MATURATION FACTOR RIMM"/>
    <property type="match status" value="1"/>
</dbReference>
<sequence>MVVLGRLVTPYGVKGWLHLHPFGDDPASWRHMAQWWLAPADGDKTQWSATKLSGLRQHGGGWVAKLESVDSREAAEALAGWYFAAPREELPATENDEYYWADLIGLRVINLQGEQLGLIETLIETGANNVLKLCDGDKEHLLPFVEQVVKKVDIAGGCMTVDWQADW</sequence>
<comment type="subunit">
    <text evidence="5">Binds ribosomal protein uS19.</text>
</comment>
<proteinExistence type="inferred from homology"/>
<evidence type="ECO:0000313" key="9">
    <source>
        <dbReference type="Proteomes" id="UP000742786"/>
    </source>
</evidence>
<dbReference type="GO" id="GO:0006364">
    <property type="term" value="P:rRNA processing"/>
    <property type="evidence" value="ECO:0007669"/>
    <property type="project" value="UniProtKB-UniRule"/>
</dbReference>
<dbReference type="GO" id="GO:0042274">
    <property type="term" value="P:ribosomal small subunit biogenesis"/>
    <property type="evidence" value="ECO:0007669"/>
    <property type="project" value="UniProtKB-UniRule"/>
</dbReference>
<comment type="domain">
    <text evidence="5">The PRC barrel domain binds ribosomal protein uS19.</text>
</comment>
<organism evidence="8 9">
    <name type="scientific">Georgfuchsia toluolica</name>
    <dbReference type="NCBI Taxonomy" id="424218"/>
    <lineage>
        <taxon>Bacteria</taxon>
        <taxon>Pseudomonadati</taxon>
        <taxon>Pseudomonadota</taxon>
        <taxon>Betaproteobacteria</taxon>
        <taxon>Nitrosomonadales</taxon>
        <taxon>Sterolibacteriaceae</taxon>
        <taxon>Georgfuchsia</taxon>
    </lineage>
</organism>
<feature type="domain" description="Ribosome maturation factor RimM PRC barrel" evidence="7">
    <location>
        <begin position="100"/>
        <end position="167"/>
    </location>
</feature>